<feature type="region of interest" description="Disordered" evidence="1">
    <location>
        <begin position="54"/>
        <end position="75"/>
    </location>
</feature>
<dbReference type="EMBL" id="CAADRA010005136">
    <property type="protein sequence ID" value="VFT85719.1"/>
    <property type="molecule type" value="Genomic_DNA"/>
</dbReference>
<dbReference type="AlphaFoldDB" id="A0A485KL89"/>
<evidence type="ECO:0000313" key="3">
    <source>
        <dbReference type="EMBL" id="VFT85719.1"/>
    </source>
</evidence>
<proteinExistence type="predicted"/>
<dbReference type="EMBL" id="VJMH01005115">
    <property type="protein sequence ID" value="KAF0700655.1"/>
    <property type="molecule type" value="Genomic_DNA"/>
</dbReference>
<reference evidence="3 4" key="1">
    <citation type="submission" date="2019-03" db="EMBL/GenBank/DDBJ databases">
        <authorList>
            <person name="Gaulin E."/>
            <person name="Dumas B."/>
        </authorList>
    </citation>
    <scope>NUCLEOTIDE SEQUENCE [LARGE SCALE GENOMIC DNA]</scope>
    <source>
        <strain evidence="3">CBS 568.67</strain>
    </source>
</reference>
<protein>
    <submittedName>
        <fullName evidence="3">Aste57867_8833 protein</fullName>
    </submittedName>
</protein>
<reference evidence="2" key="2">
    <citation type="submission" date="2019-06" db="EMBL/GenBank/DDBJ databases">
        <title>Genomics analysis of Aphanomyces spp. identifies a new class of oomycete effector associated with host adaptation.</title>
        <authorList>
            <person name="Gaulin E."/>
        </authorList>
    </citation>
    <scope>NUCLEOTIDE SEQUENCE</scope>
    <source>
        <strain evidence="2">CBS 578.67</strain>
    </source>
</reference>
<organism evidence="3 4">
    <name type="scientific">Aphanomyces stellatus</name>
    <dbReference type="NCBI Taxonomy" id="120398"/>
    <lineage>
        <taxon>Eukaryota</taxon>
        <taxon>Sar</taxon>
        <taxon>Stramenopiles</taxon>
        <taxon>Oomycota</taxon>
        <taxon>Saprolegniomycetes</taxon>
        <taxon>Saprolegniales</taxon>
        <taxon>Verrucalvaceae</taxon>
        <taxon>Aphanomyces</taxon>
    </lineage>
</organism>
<keyword evidence="4" id="KW-1185">Reference proteome</keyword>
<sequence length="198" mass="21604">MAEAGGGSFATPLDDTNAMMYASRMQYLHGDESKDRTMPDALFMSRKQAHKASAYHSTTTSTTIAGGSPKKNNHGLHHAYRRASLKGSSQQRDAPGNWQPVFQAGCHFWQNRVTGECVAHDAMACTPCPFHGPNEPCEWNALDDSIADGCGDDDKDVPFPPSFQFLDDHSSATAKSTGGKNKAINHSVHHIVMRKSER</sequence>
<dbReference type="OrthoDB" id="78282at2759"/>
<evidence type="ECO:0000313" key="2">
    <source>
        <dbReference type="EMBL" id="KAF0700655.1"/>
    </source>
</evidence>
<dbReference type="Proteomes" id="UP000332933">
    <property type="component" value="Unassembled WGS sequence"/>
</dbReference>
<name>A0A485KL89_9STRA</name>
<evidence type="ECO:0000256" key="1">
    <source>
        <dbReference type="SAM" id="MobiDB-lite"/>
    </source>
</evidence>
<gene>
    <name evidence="3" type="primary">Aste57867_8833</name>
    <name evidence="2" type="ORF">As57867_008798</name>
    <name evidence="3" type="ORF">ASTE57867_8833</name>
</gene>
<accession>A0A485KL89</accession>
<evidence type="ECO:0000313" key="4">
    <source>
        <dbReference type="Proteomes" id="UP000332933"/>
    </source>
</evidence>